<reference evidence="1 2" key="1">
    <citation type="submission" date="2019-12" db="EMBL/GenBank/DDBJ databases">
        <title>Nitratireductor arenosus sp. nov., Isolated from sea sand, Jeju island, South Korea.</title>
        <authorList>
            <person name="Kim W."/>
        </authorList>
    </citation>
    <scope>NUCLEOTIDE SEQUENCE [LARGE SCALE GENOMIC DNA]</scope>
    <source>
        <strain evidence="1 2">CAU 1489</strain>
    </source>
</reference>
<accession>A0A844QCW7</accession>
<sequence length="368" mass="40533">MTEPSPPLLKDILDRERMHGIAQRMAALCPDFAADSFIAHVTDGLDALGIMQRVRRIATSLHAALPGGFEENVRLLQAFAPDAGHPFVAIALSDYVALHGADRFESSVTALKELTRYGSSEYAVRPFLDRDLHRTLAVMAQWAHDPNEHVRRLASEGCRPRLPWSFQIKALIADPAPVAAILDTLKADPSLYVRKSVANHLNDIAKDHPDWVLDLLQTWPRDDPRTAWIVRHGLRTLIKQGNNRALALIGAGAAPVVDVERFAVTPAAIVLGAPVTIEARLVSRADTGQRLVVDYAIHYVKKSGATSRKVFKLKQVELAPGDRAEMAAVRMVRDFTTRKHHAGRHRVELLVNGRSLAETVFDLALTAG</sequence>
<proteinExistence type="predicted"/>
<protein>
    <submittedName>
        <fullName evidence="1">DNA alkylation repair protein</fullName>
    </submittedName>
</protein>
<dbReference type="AlphaFoldDB" id="A0A844QCW7"/>
<dbReference type="InterPro" id="IPR016024">
    <property type="entry name" value="ARM-type_fold"/>
</dbReference>
<dbReference type="EMBL" id="WPHG01000001">
    <property type="protein sequence ID" value="MVA95958.1"/>
    <property type="molecule type" value="Genomic_DNA"/>
</dbReference>
<gene>
    <name evidence="1" type="ORF">GN330_01640</name>
</gene>
<dbReference type="Pfam" id="PF08713">
    <property type="entry name" value="DNA_alkylation"/>
    <property type="match status" value="1"/>
</dbReference>
<dbReference type="SUPFAM" id="SSF48371">
    <property type="entry name" value="ARM repeat"/>
    <property type="match status" value="1"/>
</dbReference>
<dbReference type="InterPro" id="IPR014825">
    <property type="entry name" value="DNA_alkylation"/>
</dbReference>
<name>A0A844QCW7_9HYPH</name>
<dbReference type="RefSeq" id="WP_156710828.1">
    <property type="nucleotide sequence ID" value="NZ_WPHG01000001.1"/>
</dbReference>
<evidence type="ECO:0000313" key="1">
    <source>
        <dbReference type="EMBL" id="MVA95958.1"/>
    </source>
</evidence>
<organism evidence="1 2">
    <name type="scientific">Nitratireductor arenosus</name>
    <dbReference type="NCBI Taxonomy" id="2682096"/>
    <lineage>
        <taxon>Bacteria</taxon>
        <taxon>Pseudomonadati</taxon>
        <taxon>Pseudomonadota</taxon>
        <taxon>Alphaproteobacteria</taxon>
        <taxon>Hyphomicrobiales</taxon>
        <taxon>Phyllobacteriaceae</taxon>
        <taxon>Nitratireductor</taxon>
    </lineage>
</organism>
<dbReference type="Gene3D" id="1.25.40.290">
    <property type="entry name" value="ARM repeat domains"/>
    <property type="match status" value="1"/>
</dbReference>
<dbReference type="Proteomes" id="UP000463224">
    <property type="component" value="Unassembled WGS sequence"/>
</dbReference>
<comment type="caution">
    <text evidence="1">The sequence shown here is derived from an EMBL/GenBank/DDBJ whole genome shotgun (WGS) entry which is preliminary data.</text>
</comment>
<evidence type="ECO:0000313" key="2">
    <source>
        <dbReference type="Proteomes" id="UP000463224"/>
    </source>
</evidence>
<keyword evidence="2" id="KW-1185">Reference proteome</keyword>